<dbReference type="PANTHER" id="PTHR31900:SF30">
    <property type="entry name" value="SUPERFAMILY PROTEIN, PUTATIVE-RELATED"/>
    <property type="match status" value="1"/>
</dbReference>
<dbReference type="Pfam" id="PF03478">
    <property type="entry name" value="Beta-prop_KIB1-4"/>
    <property type="match status" value="1"/>
</dbReference>
<dbReference type="PANTHER" id="PTHR31900">
    <property type="entry name" value="F-BOX/RNI SUPERFAMILY PROTEIN-RELATED"/>
    <property type="match status" value="1"/>
</dbReference>
<accession>A0A834LU12</accession>
<dbReference type="InterPro" id="IPR006566">
    <property type="entry name" value="FBD"/>
</dbReference>
<feature type="region of interest" description="Disordered" evidence="1">
    <location>
        <begin position="18"/>
        <end position="38"/>
    </location>
</feature>
<evidence type="ECO:0000256" key="1">
    <source>
        <dbReference type="SAM" id="MobiDB-lite"/>
    </source>
</evidence>
<name>A0A834LU12_RHOSS</name>
<dbReference type="InterPro" id="IPR053781">
    <property type="entry name" value="F-box_AtFBL13-like"/>
</dbReference>
<evidence type="ECO:0000313" key="3">
    <source>
        <dbReference type="EMBL" id="KAF7146787.1"/>
    </source>
</evidence>
<dbReference type="SMART" id="SM00579">
    <property type="entry name" value="FBD"/>
    <property type="match status" value="1"/>
</dbReference>
<feature type="domain" description="F-box" evidence="2">
    <location>
        <begin position="45"/>
        <end position="93"/>
    </location>
</feature>
<dbReference type="PROSITE" id="PS50181">
    <property type="entry name" value="FBOX"/>
    <property type="match status" value="1"/>
</dbReference>
<dbReference type="Gene3D" id="1.20.1280.50">
    <property type="match status" value="1"/>
</dbReference>
<proteinExistence type="predicted"/>
<dbReference type="Pfam" id="PF23622">
    <property type="entry name" value="LRR_At1g61320_AtMIF1"/>
    <property type="match status" value="1"/>
</dbReference>
<dbReference type="InterPro" id="IPR050232">
    <property type="entry name" value="FBL13/AtMIF1-like"/>
</dbReference>
<dbReference type="InterPro" id="IPR001810">
    <property type="entry name" value="F-box_dom"/>
</dbReference>
<dbReference type="SMART" id="SM00256">
    <property type="entry name" value="FBOX"/>
    <property type="match status" value="1"/>
</dbReference>
<evidence type="ECO:0000259" key="2">
    <source>
        <dbReference type="PROSITE" id="PS50181"/>
    </source>
</evidence>
<dbReference type="Gene3D" id="3.80.10.10">
    <property type="entry name" value="Ribonuclease Inhibitor"/>
    <property type="match status" value="1"/>
</dbReference>
<gene>
    <name evidence="3" type="ORF">RHSIM_Rhsim04G0037500</name>
</gene>
<dbReference type="Pfam" id="PF00646">
    <property type="entry name" value="F-box"/>
    <property type="match status" value="1"/>
</dbReference>
<evidence type="ECO:0000313" key="4">
    <source>
        <dbReference type="Proteomes" id="UP000626092"/>
    </source>
</evidence>
<dbReference type="AlphaFoldDB" id="A0A834LU12"/>
<dbReference type="InterPro" id="IPR036047">
    <property type="entry name" value="F-box-like_dom_sf"/>
</dbReference>
<reference evidence="3" key="1">
    <citation type="submission" date="2019-11" db="EMBL/GenBank/DDBJ databases">
        <authorList>
            <person name="Liu Y."/>
            <person name="Hou J."/>
            <person name="Li T.-Q."/>
            <person name="Guan C.-H."/>
            <person name="Wu X."/>
            <person name="Wu H.-Z."/>
            <person name="Ling F."/>
            <person name="Zhang R."/>
            <person name="Shi X.-G."/>
            <person name="Ren J.-P."/>
            <person name="Chen E.-F."/>
            <person name="Sun J.-M."/>
        </authorList>
    </citation>
    <scope>NUCLEOTIDE SEQUENCE</scope>
    <source>
        <strain evidence="3">Adult_tree_wgs_1</strain>
        <tissue evidence="3">Leaves</tissue>
    </source>
</reference>
<sequence length="744" mass="85308">MTFRFLIPLFRLQMGETKRQRDDSIHPHSSENVELSEQQNVGKGNDIISSLPENVLHHILSFLSTKDAIRSSVLSTKWKYLWTSIANIDLKETYHLAREKEDGSFLDFVERVLLLHDASDIKSLTISSYQLVDSSRINSWISASIRHNIEELDLSLLWKTQPVLPCCLFTCQSLVALKLSMHWVLEVPCSTQFSNLKTLKLSNVTFSDDNSTQHLFSSCPVLQELALLNCGWENLKTITICIPSLKSLTIDNNYEFLWPEDVLSCVIKIYAANLIHLDCFCCLIVDFCLYDLSLLVEASICVYEDLPEQDVTPRVLGLLTGISNIKKLTVTSQTLEYLTPIANLLDRLPVFYNMTHLVLQSELFGDSFGVMINLLENSPKLESLNFEEGFNPIVEDDWMLGRVPSCFASSLKTVRIADFDKRPVEMHFIRFLLKNATVLERLTLRSYAQDLKQQQQKFPCNLKTVPENEFTSRVSWFPKNWGRLLPPPPIPIHEDDNVEKLPWLLNYHWNDDGFLLDEPMALVCKLFDPSHHKQPYSVDQVIGQDNRGRYVPKIRPSNHGWLLFSRQKPPALESVTSYFLFSTFTKQIITLPDLNHGIQADCRVHVAAFSSDPCSPGCVFFVVRDYYYWRTISTCRPRDMSWTTQAFEGEVITCLYVTDSSFLPTWTIPSYEAMTMANVTCSASGETTNKVYYHAFDGTLRFYYMEDGTNRALEGSPYAGWVAAKGRNEWIQPPQLRKNLEFEG</sequence>
<organism evidence="3 4">
    <name type="scientific">Rhododendron simsii</name>
    <name type="common">Sims's rhododendron</name>
    <dbReference type="NCBI Taxonomy" id="118357"/>
    <lineage>
        <taxon>Eukaryota</taxon>
        <taxon>Viridiplantae</taxon>
        <taxon>Streptophyta</taxon>
        <taxon>Embryophyta</taxon>
        <taxon>Tracheophyta</taxon>
        <taxon>Spermatophyta</taxon>
        <taxon>Magnoliopsida</taxon>
        <taxon>eudicotyledons</taxon>
        <taxon>Gunneridae</taxon>
        <taxon>Pentapetalae</taxon>
        <taxon>asterids</taxon>
        <taxon>Ericales</taxon>
        <taxon>Ericaceae</taxon>
        <taxon>Ericoideae</taxon>
        <taxon>Rhodoreae</taxon>
        <taxon>Rhododendron</taxon>
    </lineage>
</organism>
<protein>
    <recommendedName>
        <fullName evidence="2">F-box domain-containing protein</fullName>
    </recommendedName>
</protein>
<comment type="caution">
    <text evidence="3">The sequence shown here is derived from an EMBL/GenBank/DDBJ whole genome shotgun (WGS) entry which is preliminary data.</text>
</comment>
<dbReference type="InterPro" id="IPR032675">
    <property type="entry name" value="LRR_dom_sf"/>
</dbReference>
<dbReference type="InterPro" id="IPR055357">
    <property type="entry name" value="LRR_At1g61320_AtMIF1"/>
</dbReference>
<feature type="compositionally biased region" description="Basic and acidic residues" evidence="1">
    <location>
        <begin position="18"/>
        <end position="31"/>
    </location>
</feature>
<dbReference type="SUPFAM" id="SSF81383">
    <property type="entry name" value="F-box domain"/>
    <property type="match status" value="1"/>
</dbReference>
<keyword evidence="4" id="KW-1185">Reference proteome</keyword>
<dbReference type="Proteomes" id="UP000626092">
    <property type="component" value="Unassembled WGS sequence"/>
</dbReference>
<dbReference type="SUPFAM" id="SSF52047">
    <property type="entry name" value="RNI-like"/>
    <property type="match status" value="1"/>
</dbReference>
<dbReference type="CDD" id="cd22160">
    <property type="entry name" value="F-box_AtFBL13-like"/>
    <property type="match status" value="1"/>
</dbReference>
<dbReference type="OrthoDB" id="1298252at2759"/>
<dbReference type="EMBL" id="WJXA01000004">
    <property type="protein sequence ID" value="KAF7146787.1"/>
    <property type="molecule type" value="Genomic_DNA"/>
</dbReference>
<dbReference type="InterPro" id="IPR005174">
    <property type="entry name" value="KIB1-4_b-propeller"/>
</dbReference>